<dbReference type="PATRIC" id="fig|582.24.peg.2487"/>
<reference evidence="1 2" key="1">
    <citation type="submission" date="2015-02" db="EMBL/GenBank/DDBJ databases">
        <title>Whole genome shotgun sequencing of cultured foodborne pathogen.</title>
        <authorList>
            <person name="Timme R."/>
            <person name="Allard M.W."/>
            <person name="Strain E."/>
            <person name="Evans P.S."/>
            <person name="Brown E."/>
        </authorList>
    </citation>
    <scope>NUCLEOTIDE SEQUENCE [LARGE SCALE GENOMIC DNA]</scope>
    <source>
        <strain evidence="1 2">GCSL-TSO-24</strain>
    </source>
</reference>
<evidence type="ECO:0000313" key="1">
    <source>
        <dbReference type="EMBL" id="KJF78163.1"/>
    </source>
</evidence>
<organism evidence="1 2">
    <name type="scientific">Morganella morganii</name>
    <name type="common">Proteus morganii</name>
    <dbReference type="NCBI Taxonomy" id="582"/>
    <lineage>
        <taxon>Bacteria</taxon>
        <taxon>Pseudomonadati</taxon>
        <taxon>Pseudomonadota</taxon>
        <taxon>Gammaproteobacteria</taxon>
        <taxon>Enterobacterales</taxon>
        <taxon>Morganellaceae</taxon>
        <taxon>Morganella</taxon>
    </lineage>
</organism>
<evidence type="ECO:0000313" key="2">
    <source>
        <dbReference type="Proteomes" id="UP000032582"/>
    </source>
</evidence>
<gene>
    <name evidence="1" type="ORF">UA45_07965</name>
</gene>
<name>A0A0D8LBP7_MORMO</name>
<comment type="caution">
    <text evidence="1">The sequence shown here is derived from an EMBL/GenBank/DDBJ whole genome shotgun (WGS) entry which is preliminary data.</text>
</comment>
<dbReference type="Proteomes" id="UP000032582">
    <property type="component" value="Unassembled WGS sequence"/>
</dbReference>
<accession>A0A0D8LBP7</accession>
<sequence>MSVTGGSKAEMTADNSGFLGNWQVSGDSLLRVAAGNNLGKDSSVNLATTGDTLQLAGYQEFCQ</sequence>
<dbReference type="AlphaFoldDB" id="A0A0D8LBP7"/>
<protein>
    <submittedName>
        <fullName evidence="1">Uncharacterized protein</fullName>
    </submittedName>
</protein>
<proteinExistence type="predicted"/>
<dbReference type="EMBL" id="JZSH01000070">
    <property type="protein sequence ID" value="KJF78163.1"/>
    <property type="molecule type" value="Genomic_DNA"/>
</dbReference>